<accession>A0A5A7RB36</accession>
<proteinExistence type="predicted"/>
<gene>
    <name evidence="2" type="ORF">STAS_32297</name>
</gene>
<name>A0A5A7RB36_STRAF</name>
<protein>
    <submittedName>
        <fullName evidence="2">OB-fold nucleic acid binding domain-containing family protein</fullName>
    </submittedName>
</protein>
<dbReference type="OrthoDB" id="926087at2759"/>
<evidence type="ECO:0000313" key="3">
    <source>
        <dbReference type="Proteomes" id="UP000325081"/>
    </source>
</evidence>
<dbReference type="EMBL" id="BKCP01011403">
    <property type="protein sequence ID" value="GER54682.1"/>
    <property type="molecule type" value="Genomic_DNA"/>
</dbReference>
<sequence>MLALQTPHLRKSIPTRKIRQCGGSGGENENEGGSEGEKEIGDAIDLNIHGVRWKSTKWVFLFDGEWGLSEGGNVDLFCFGYGKTHRPIALVLNQRQNPFTGRNSRVRRDPRAQTRQIPPIRRRRRHRCIPCVLRLNHVTSSYFSRRSPLGVRTIARTPRNSPLSLCGYGVGSLDSRIWFRSHLRCGHRGGPQCPGSGSTVLGSPENVTLQPARCLVDLPNSLEIRCPSSGGCCTG</sequence>
<dbReference type="AlphaFoldDB" id="A0A5A7RB36"/>
<dbReference type="Proteomes" id="UP000325081">
    <property type="component" value="Unassembled WGS sequence"/>
</dbReference>
<organism evidence="2 3">
    <name type="scientific">Striga asiatica</name>
    <name type="common">Asiatic witchweed</name>
    <name type="synonym">Buchnera asiatica</name>
    <dbReference type="NCBI Taxonomy" id="4170"/>
    <lineage>
        <taxon>Eukaryota</taxon>
        <taxon>Viridiplantae</taxon>
        <taxon>Streptophyta</taxon>
        <taxon>Embryophyta</taxon>
        <taxon>Tracheophyta</taxon>
        <taxon>Spermatophyta</taxon>
        <taxon>Magnoliopsida</taxon>
        <taxon>eudicotyledons</taxon>
        <taxon>Gunneridae</taxon>
        <taxon>Pentapetalae</taxon>
        <taxon>asterids</taxon>
        <taxon>lamiids</taxon>
        <taxon>Lamiales</taxon>
        <taxon>Orobanchaceae</taxon>
        <taxon>Buchnereae</taxon>
        <taxon>Striga</taxon>
    </lineage>
</organism>
<reference evidence="3" key="1">
    <citation type="journal article" date="2019" name="Curr. Biol.">
        <title>Genome Sequence of Striga asiatica Provides Insight into the Evolution of Plant Parasitism.</title>
        <authorList>
            <person name="Yoshida S."/>
            <person name="Kim S."/>
            <person name="Wafula E.K."/>
            <person name="Tanskanen J."/>
            <person name="Kim Y.M."/>
            <person name="Honaas L."/>
            <person name="Yang Z."/>
            <person name="Spallek T."/>
            <person name="Conn C.E."/>
            <person name="Ichihashi Y."/>
            <person name="Cheong K."/>
            <person name="Cui S."/>
            <person name="Der J.P."/>
            <person name="Gundlach H."/>
            <person name="Jiao Y."/>
            <person name="Hori C."/>
            <person name="Ishida J.K."/>
            <person name="Kasahara H."/>
            <person name="Kiba T."/>
            <person name="Kim M.S."/>
            <person name="Koo N."/>
            <person name="Laohavisit A."/>
            <person name="Lee Y.H."/>
            <person name="Lumba S."/>
            <person name="McCourt P."/>
            <person name="Mortimer J.C."/>
            <person name="Mutuku J.M."/>
            <person name="Nomura T."/>
            <person name="Sasaki-Sekimoto Y."/>
            <person name="Seto Y."/>
            <person name="Wang Y."/>
            <person name="Wakatake T."/>
            <person name="Sakakibara H."/>
            <person name="Demura T."/>
            <person name="Yamaguchi S."/>
            <person name="Yoneyama K."/>
            <person name="Manabe R.I."/>
            <person name="Nelson D.C."/>
            <person name="Schulman A.H."/>
            <person name="Timko M.P."/>
            <person name="dePamphilis C.W."/>
            <person name="Choi D."/>
            <person name="Shirasu K."/>
        </authorList>
    </citation>
    <scope>NUCLEOTIDE SEQUENCE [LARGE SCALE GENOMIC DNA]</scope>
    <source>
        <strain evidence="3">cv. UVA1</strain>
    </source>
</reference>
<feature type="region of interest" description="Disordered" evidence="1">
    <location>
        <begin position="13"/>
        <end position="38"/>
    </location>
</feature>
<evidence type="ECO:0000313" key="2">
    <source>
        <dbReference type="EMBL" id="GER54682.1"/>
    </source>
</evidence>
<keyword evidence="3" id="KW-1185">Reference proteome</keyword>
<comment type="caution">
    <text evidence="2">The sequence shown here is derived from an EMBL/GenBank/DDBJ whole genome shotgun (WGS) entry which is preliminary data.</text>
</comment>
<evidence type="ECO:0000256" key="1">
    <source>
        <dbReference type="SAM" id="MobiDB-lite"/>
    </source>
</evidence>